<feature type="compositionally biased region" description="Low complexity" evidence="2">
    <location>
        <begin position="274"/>
        <end position="287"/>
    </location>
</feature>
<evidence type="ECO:0000313" key="5">
    <source>
        <dbReference type="Proteomes" id="UP001305779"/>
    </source>
</evidence>
<dbReference type="Pfam" id="PF25542">
    <property type="entry name" value="zf-CCCH_12"/>
    <property type="match status" value="1"/>
</dbReference>
<feature type="compositionally biased region" description="Polar residues" evidence="2">
    <location>
        <begin position="288"/>
        <end position="300"/>
    </location>
</feature>
<protein>
    <recommendedName>
        <fullName evidence="3">C3H1-type domain-containing protein</fullName>
    </recommendedName>
</protein>
<sequence length="482" mass="53573">MEGDSAFSARLEEIKKADEQRAAFLDEVIKAYEELKLKYNERTDDYNNEVASRRLWQTKASQCEQALAQHKQASASKNFVVALIDGDGAIFQDWFFTLKRGEGGAEAAHQLHTALQDHLKETYPDQNVADWEIVAQVVLNLSGLAKKLHDSGIISNPNELHAFGRAFGLAQPLFSFVDVGNGKERADHKIRETLRLYMPIAQCKHVFFGPCSDNGYLPVLESYRRDLAMASRITLIESRPAEAGFIKLGLKRIRLAQVFRSDNLPSRTVPVFAPTPASTPARTPSVSQSSGVTLPQQLSKPASPAPSSDSTNSGTASGSWAAVGKNGAVNKTINIASDPKPKRRFILVNVHDERVDPELPRSDPGAEGRYAERVKAKGKCCNNFYLTGKCSSGKYCDYVHTEKLTPGEILVLKHKARSRSCQQKSWCEDVDCTFGHHCKFGKNCHLEYCYYSDTHQMDTQPAKRKFEDGGEEWLPQYLKGAA</sequence>
<dbReference type="InterPro" id="IPR000571">
    <property type="entry name" value="Znf_CCCH"/>
</dbReference>
<feature type="compositionally biased region" description="Polar residues" evidence="2">
    <location>
        <begin position="309"/>
        <end position="318"/>
    </location>
</feature>
<name>A0ABR0F0K8_ZASCE</name>
<feature type="zinc finger region" description="C3H1-type" evidence="1">
    <location>
        <begin position="375"/>
        <end position="403"/>
    </location>
</feature>
<evidence type="ECO:0000256" key="1">
    <source>
        <dbReference type="PROSITE-ProRule" id="PRU00723"/>
    </source>
</evidence>
<proteinExistence type="predicted"/>
<dbReference type="Pfam" id="PF25540">
    <property type="entry name" value="DUF7923"/>
    <property type="match status" value="1"/>
</dbReference>
<evidence type="ECO:0000259" key="3">
    <source>
        <dbReference type="PROSITE" id="PS50103"/>
    </source>
</evidence>
<keyword evidence="5" id="KW-1185">Reference proteome</keyword>
<gene>
    <name evidence="4" type="ORF">PRZ48_001097</name>
</gene>
<evidence type="ECO:0000313" key="4">
    <source>
        <dbReference type="EMBL" id="KAK4507362.1"/>
    </source>
</evidence>
<organism evidence="4 5">
    <name type="scientific">Zasmidium cellare</name>
    <name type="common">Wine cellar mold</name>
    <name type="synonym">Racodium cellare</name>
    <dbReference type="NCBI Taxonomy" id="395010"/>
    <lineage>
        <taxon>Eukaryota</taxon>
        <taxon>Fungi</taxon>
        <taxon>Dikarya</taxon>
        <taxon>Ascomycota</taxon>
        <taxon>Pezizomycotina</taxon>
        <taxon>Dothideomycetes</taxon>
        <taxon>Dothideomycetidae</taxon>
        <taxon>Mycosphaerellales</taxon>
        <taxon>Mycosphaerellaceae</taxon>
        <taxon>Zasmidium</taxon>
    </lineage>
</organism>
<dbReference type="EMBL" id="JAXOVC010000001">
    <property type="protein sequence ID" value="KAK4507362.1"/>
    <property type="molecule type" value="Genomic_DNA"/>
</dbReference>
<feature type="domain" description="C3H1-type" evidence="3">
    <location>
        <begin position="375"/>
        <end position="403"/>
    </location>
</feature>
<keyword evidence="1" id="KW-0479">Metal-binding</keyword>
<keyword evidence="1" id="KW-0862">Zinc</keyword>
<dbReference type="PROSITE" id="PS50103">
    <property type="entry name" value="ZF_C3H1"/>
    <property type="match status" value="1"/>
</dbReference>
<keyword evidence="1" id="KW-0863">Zinc-finger</keyword>
<evidence type="ECO:0000256" key="2">
    <source>
        <dbReference type="SAM" id="MobiDB-lite"/>
    </source>
</evidence>
<dbReference type="InterPro" id="IPR057683">
    <property type="entry name" value="DUF7923"/>
</dbReference>
<feature type="region of interest" description="Disordered" evidence="2">
    <location>
        <begin position="269"/>
        <end position="321"/>
    </location>
</feature>
<accession>A0ABR0F0K8</accession>
<dbReference type="InterPro" id="IPR057654">
    <property type="entry name" value="Znf-CCCH_tandem"/>
</dbReference>
<dbReference type="PANTHER" id="PTHR37543">
    <property type="entry name" value="CCCH ZINC FINGER DNA BINDING PROTEIN (AFU_ORTHOLOGUE AFUA_5G12760)"/>
    <property type="match status" value="1"/>
</dbReference>
<dbReference type="Proteomes" id="UP001305779">
    <property type="component" value="Unassembled WGS sequence"/>
</dbReference>
<dbReference type="Pfam" id="PF25543">
    <property type="entry name" value="zf-CCCH_tandem"/>
    <property type="match status" value="1"/>
</dbReference>
<dbReference type="PANTHER" id="PTHR37543:SF1">
    <property type="entry name" value="CCCH ZINC FINGER DNA BINDING PROTEIN (AFU_ORTHOLOGUE AFUA_5G12760)"/>
    <property type="match status" value="1"/>
</dbReference>
<comment type="caution">
    <text evidence="4">The sequence shown here is derived from an EMBL/GenBank/DDBJ whole genome shotgun (WGS) entry which is preliminary data.</text>
</comment>
<reference evidence="4 5" key="1">
    <citation type="journal article" date="2023" name="G3 (Bethesda)">
        <title>A chromosome-level genome assembly of Zasmidium syzygii isolated from banana leaves.</title>
        <authorList>
            <person name="van Westerhoven A.C."/>
            <person name="Mehrabi R."/>
            <person name="Talebi R."/>
            <person name="Steentjes M.B.F."/>
            <person name="Corcolon B."/>
            <person name="Chong P.A."/>
            <person name="Kema G.H.J."/>
            <person name="Seidl M.F."/>
        </authorList>
    </citation>
    <scope>NUCLEOTIDE SEQUENCE [LARGE SCALE GENOMIC DNA]</scope>
    <source>
        <strain evidence="4 5">P124</strain>
    </source>
</reference>